<sequence length="69" mass="7426">MTRSPAARRRARGSATWWRGSAEGVARPSSAPVRRVMVTSPSHRDWNESRKRLPVSGPAPSVDDGGGCP</sequence>
<name>A0A6J4H0R7_9PSEU</name>
<evidence type="ECO:0000313" key="2">
    <source>
        <dbReference type="EMBL" id="CAA9211058.1"/>
    </source>
</evidence>
<dbReference type="EMBL" id="CADCTH010000017">
    <property type="protein sequence ID" value="CAA9211058.1"/>
    <property type="molecule type" value="Genomic_DNA"/>
</dbReference>
<dbReference type="AlphaFoldDB" id="A0A6J4H0R7"/>
<accession>A0A6J4H0R7</accession>
<feature type="compositionally biased region" description="Basic residues" evidence="1">
    <location>
        <begin position="1"/>
        <end position="12"/>
    </location>
</feature>
<reference evidence="2" key="1">
    <citation type="submission" date="2020-02" db="EMBL/GenBank/DDBJ databases">
        <authorList>
            <person name="Meier V. D."/>
        </authorList>
    </citation>
    <scope>NUCLEOTIDE SEQUENCE</scope>
    <source>
        <strain evidence="2">AVDCRST_MAG54</strain>
    </source>
</reference>
<feature type="region of interest" description="Disordered" evidence="1">
    <location>
        <begin position="1"/>
        <end position="69"/>
    </location>
</feature>
<gene>
    <name evidence="2" type="ORF">AVDCRST_MAG54-104</name>
</gene>
<organism evidence="2">
    <name type="scientific">uncultured Actinomycetospora sp</name>
    <dbReference type="NCBI Taxonomy" id="1135996"/>
    <lineage>
        <taxon>Bacteria</taxon>
        <taxon>Bacillati</taxon>
        <taxon>Actinomycetota</taxon>
        <taxon>Actinomycetes</taxon>
        <taxon>Pseudonocardiales</taxon>
        <taxon>Pseudonocardiaceae</taxon>
        <taxon>Actinomycetospora</taxon>
        <taxon>environmental samples</taxon>
    </lineage>
</organism>
<proteinExistence type="predicted"/>
<evidence type="ECO:0000256" key="1">
    <source>
        <dbReference type="SAM" id="MobiDB-lite"/>
    </source>
</evidence>
<feature type="compositionally biased region" description="Basic and acidic residues" evidence="1">
    <location>
        <begin position="42"/>
        <end position="51"/>
    </location>
</feature>
<protein>
    <submittedName>
        <fullName evidence="2">Uncharacterized protein</fullName>
    </submittedName>
</protein>